<keyword evidence="2" id="KW-0812">Transmembrane</keyword>
<protein>
    <submittedName>
        <fullName evidence="3">Uncharacterized protein</fullName>
    </submittedName>
</protein>
<keyword evidence="2" id="KW-0472">Membrane</keyword>
<feature type="transmembrane region" description="Helical" evidence="2">
    <location>
        <begin position="433"/>
        <end position="455"/>
    </location>
</feature>
<evidence type="ECO:0000313" key="3">
    <source>
        <dbReference type="EMBL" id="KAK8886521.1"/>
    </source>
</evidence>
<evidence type="ECO:0000313" key="4">
    <source>
        <dbReference type="Proteomes" id="UP001470230"/>
    </source>
</evidence>
<feature type="compositionally biased region" description="Polar residues" evidence="1">
    <location>
        <begin position="20"/>
        <end position="42"/>
    </location>
</feature>
<feature type="region of interest" description="Disordered" evidence="1">
    <location>
        <begin position="1"/>
        <end position="42"/>
    </location>
</feature>
<evidence type="ECO:0000256" key="1">
    <source>
        <dbReference type="SAM" id="MobiDB-lite"/>
    </source>
</evidence>
<dbReference type="Proteomes" id="UP001470230">
    <property type="component" value="Unassembled WGS sequence"/>
</dbReference>
<reference evidence="3 4" key="1">
    <citation type="submission" date="2024-04" db="EMBL/GenBank/DDBJ databases">
        <title>Tritrichomonas musculus Genome.</title>
        <authorList>
            <person name="Alves-Ferreira E."/>
            <person name="Grigg M."/>
            <person name="Lorenzi H."/>
            <person name="Galac M."/>
        </authorList>
    </citation>
    <scope>NUCLEOTIDE SEQUENCE [LARGE SCALE GENOMIC DNA]</scope>
    <source>
        <strain evidence="3 4">EAF2021</strain>
    </source>
</reference>
<evidence type="ECO:0000256" key="2">
    <source>
        <dbReference type="SAM" id="Phobius"/>
    </source>
</evidence>
<organism evidence="3 4">
    <name type="scientific">Tritrichomonas musculus</name>
    <dbReference type="NCBI Taxonomy" id="1915356"/>
    <lineage>
        <taxon>Eukaryota</taxon>
        <taxon>Metamonada</taxon>
        <taxon>Parabasalia</taxon>
        <taxon>Tritrichomonadida</taxon>
        <taxon>Tritrichomonadidae</taxon>
        <taxon>Tritrichomonas</taxon>
    </lineage>
</organism>
<sequence length="509" mass="60213">MDEKDTSDSSSDVEFLYSTKPLSQETSETEQNPINPAKLKSSQNQNISKAIETIFRKDEVIDQTKYGLLIQFLVRIGIGGSRLFFSEDSYEILKRVASFVYLQFPNKNAVSASYIRRFIPEFNEIVQTREFKQLKTNENLKKEISKIGPDFIIGRSFFHDKMYLIAIYISNEKLPDNFQFAPSMFTPTGWTAIYDYVLILSFQFFLDKEDIVADDKLPFKAMLYCMPGLFNWALKRLELINKEMEKIVPSNFLAYERKDKYKPKLFKSFENFQKINSHVIYPKRLSINFQKKIMRLLYLYGIPTNDGFNKIETILEINNNSLTSKSTLIFIHHILNRAKKHHYEIEAVIKLLPNINQNDLISNEYFDNSWIKEDAIESISSNVSLLYHVRKYFPIFFDMNEKVKINFFRNLNLSECTYMKDEFRFWDLRCDIILFQITAFYGFLFNSMFLPYIHINKTDIRIIRKIRIREQLTLTPETNDPSLLFLGPIIIFENKKKRISEIINALRKI</sequence>
<dbReference type="EMBL" id="JAPFFF010000007">
    <property type="protein sequence ID" value="KAK8886521.1"/>
    <property type="molecule type" value="Genomic_DNA"/>
</dbReference>
<proteinExistence type="predicted"/>
<keyword evidence="4" id="KW-1185">Reference proteome</keyword>
<accession>A0ABR2K6U9</accession>
<keyword evidence="2" id="KW-1133">Transmembrane helix</keyword>
<gene>
    <name evidence="3" type="ORF">M9Y10_041985</name>
</gene>
<comment type="caution">
    <text evidence="3">The sequence shown here is derived from an EMBL/GenBank/DDBJ whole genome shotgun (WGS) entry which is preliminary data.</text>
</comment>
<name>A0ABR2K6U9_9EUKA</name>